<proteinExistence type="predicted"/>
<comment type="caution">
    <text evidence="4">The sequence shown here is derived from an EMBL/GenBank/DDBJ whole genome shotgun (WGS) entry which is preliminary data.</text>
</comment>
<dbReference type="Pfam" id="PF25455">
    <property type="entry name" value="Beta-barrel_CAF17_C"/>
    <property type="match status" value="1"/>
</dbReference>
<keyword evidence="5" id="KW-1185">Reference proteome</keyword>
<evidence type="ECO:0000256" key="2">
    <source>
        <dbReference type="SAM" id="MobiDB-lite"/>
    </source>
</evidence>
<evidence type="ECO:0000313" key="4">
    <source>
        <dbReference type="EMBL" id="GGF37997.1"/>
    </source>
</evidence>
<dbReference type="InterPro" id="IPR027266">
    <property type="entry name" value="TrmE/GcvT-like"/>
</dbReference>
<dbReference type="EMBL" id="BMCS01000002">
    <property type="protein sequence ID" value="GGF37997.1"/>
    <property type="molecule type" value="Genomic_DNA"/>
</dbReference>
<protein>
    <submittedName>
        <fullName evidence="4">Glycine cleavage system protein T</fullName>
    </submittedName>
</protein>
<dbReference type="Gene3D" id="3.30.1360.120">
    <property type="entry name" value="Probable tRNA modification gtpase trme, domain 1"/>
    <property type="match status" value="1"/>
</dbReference>
<dbReference type="InterPro" id="IPR045179">
    <property type="entry name" value="YgfZ/GcvT"/>
</dbReference>
<accession>A0ABQ1V434</accession>
<sequence>MTDSLGGPTATPSPLLVAQRSAGAVGGPDESPDSGVAWHFGDPLAEQRSAERSAVVIDRSHRGIIEISGDERLSWLHTISSQFVSNLADRTSAENLSLDLNGRVEDHFVVTDIDELTFLDTERERLDPLLGFLQKMVFWAKAEPVLRDDLAILTLLGPDTVTGPIADLLEIPAHASTYQAGRFPEQRHDDEPSGFWRIMPPFGDPDSIGVRTMPRVDVMVPATQLTEWWQRLTEAGAKPAGMWTYEALRVAAGFPRLGLDTDDRTIPHEVEWIGGPDEFGAVHLEKGCYRGQETVARVHNLGKPPRRLVLLQLDGSADTRPSTGDPVTAEGRAIGRVGTVIDHYEYGPIALALIKRSVPVDTPLVAGGADATIDPTSLRADDRIQAGRAAIEGLRSR</sequence>
<evidence type="ECO:0000259" key="3">
    <source>
        <dbReference type="Pfam" id="PF25455"/>
    </source>
</evidence>
<gene>
    <name evidence="4" type="ORF">GCM10007298_37170</name>
</gene>
<evidence type="ECO:0000256" key="1">
    <source>
        <dbReference type="ARBA" id="ARBA00022946"/>
    </source>
</evidence>
<organism evidence="4 5">
    <name type="scientific">Williamsia phyllosphaerae</name>
    <dbReference type="NCBI Taxonomy" id="885042"/>
    <lineage>
        <taxon>Bacteria</taxon>
        <taxon>Bacillati</taxon>
        <taxon>Actinomycetota</taxon>
        <taxon>Actinomycetes</taxon>
        <taxon>Mycobacteriales</taxon>
        <taxon>Nocardiaceae</taxon>
        <taxon>Williamsia</taxon>
    </lineage>
</organism>
<dbReference type="Proteomes" id="UP000632454">
    <property type="component" value="Unassembled WGS sequence"/>
</dbReference>
<feature type="domain" description="CAF17 C-terminal" evidence="3">
    <location>
        <begin position="306"/>
        <end position="373"/>
    </location>
</feature>
<dbReference type="InterPro" id="IPR057460">
    <property type="entry name" value="CAF17_C"/>
</dbReference>
<name>A0ABQ1V434_9NOCA</name>
<reference evidence="5" key="1">
    <citation type="journal article" date="2019" name="Int. J. Syst. Evol. Microbiol.">
        <title>The Global Catalogue of Microorganisms (GCM) 10K type strain sequencing project: providing services to taxonomists for standard genome sequencing and annotation.</title>
        <authorList>
            <consortium name="The Broad Institute Genomics Platform"/>
            <consortium name="The Broad Institute Genome Sequencing Center for Infectious Disease"/>
            <person name="Wu L."/>
            <person name="Ma J."/>
        </authorList>
    </citation>
    <scope>NUCLEOTIDE SEQUENCE [LARGE SCALE GENOMIC DNA]</scope>
    <source>
        <strain evidence="5">CCM 7855</strain>
    </source>
</reference>
<dbReference type="RefSeq" id="WP_188491515.1">
    <property type="nucleotide sequence ID" value="NZ_BMCS01000002.1"/>
</dbReference>
<dbReference type="NCBIfam" id="TIGR03317">
    <property type="entry name" value="ygfZ_signature"/>
    <property type="match status" value="1"/>
</dbReference>
<evidence type="ECO:0000313" key="5">
    <source>
        <dbReference type="Proteomes" id="UP000632454"/>
    </source>
</evidence>
<dbReference type="PANTHER" id="PTHR22602">
    <property type="entry name" value="TRANSFERASE CAF17, MITOCHONDRIAL-RELATED"/>
    <property type="match status" value="1"/>
</dbReference>
<dbReference type="InterPro" id="IPR017703">
    <property type="entry name" value="YgfZ/GCV_T_CS"/>
</dbReference>
<dbReference type="PANTHER" id="PTHR22602:SF0">
    <property type="entry name" value="TRANSFERASE CAF17, MITOCHONDRIAL-RELATED"/>
    <property type="match status" value="1"/>
</dbReference>
<dbReference type="SUPFAM" id="SSF103025">
    <property type="entry name" value="Folate-binding domain"/>
    <property type="match status" value="1"/>
</dbReference>
<keyword evidence="1" id="KW-0809">Transit peptide</keyword>
<feature type="region of interest" description="Disordered" evidence="2">
    <location>
        <begin position="1"/>
        <end position="36"/>
    </location>
</feature>